<accession>A0ABD5QE67</accession>
<keyword evidence="3" id="KW-1185">Reference proteome</keyword>
<evidence type="ECO:0000256" key="1">
    <source>
        <dbReference type="ARBA" id="ARBA00023002"/>
    </source>
</evidence>
<dbReference type="Pfam" id="PF13738">
    <property type="entry name" value="Pyr_redox_3"/>
    <property type="match status" value="1"/>
</dbReference>
<reference evidence="2 3" key="1">
    <citation type="journal article" date="2019" name="Int. J. Syst. Evol. Microbiol.">
        <title>The Global Catalogue of Microorganisms (GCM) 10K type strain sequencing project: providing services to taxonomists for standard genome sequencing and annotation.</title>
        <authorList>
            <consortium name="The Broad Institute Genomics Platform"/>
            <consortium name="The Broad Institute Genome Sequencing Center for Infectious Disease"/>
            <person name="Wu L."/>
            <person name="Ma J."/>
        </authorList>
    </citation>
    <scope>NUCLEOTIDE SEQUENCE [LARGE SCALE GENOMIC DNA]</scope>
    <source>
        <strain evidence="2 3">CGMCC 1.15824</strain>
    </source>
</reference>
<gene>
    <name evidence="2" type="ORF">ACFPFO_06255</name>
</gene>
<comment type="caution">
    <text evidence="2">The sequence shown here is derived from an EMBL/GenBank/DDBJ whole genome shotgun (WGS) entry which is preliminary data.</text>
</comment>
<dbReference type="PANTHER" id="PTHR43539:SF78">
    <property type="entry name" value="FLAVIN-CONTAINING MONOOXYGENASE"/>
    <property type="match status" value="1"/>
</dbReference>
<organism evidence="2 3">
    <name type="scientific">Saliphagus infecundisoli</name>
    <dbReference type="NCBI Taxonomy" id="1849069"/>
    <lineage>
        <taxon>Archaea</taxon>
        <taxon>Methanobacteriati</taxon>
        <taxon>Methanobacteriota</taxon>
        <taxon>Stenosarchaea group</taxon>
        <taxon>Halobacteria</taxon>
        <taxon>Halobacteriales</taxon>
        <taxon>Natrialbaceae</taxon>
        <taxon>Saliphagus</taxon>
    </lineage>
</organism>
<protein>
    <submittedName>
        <fullName evidence="2">Flavin-containing monooxygenase</fullName>
        <ecNumber evidence="2">1.14.13.-</ecNumber>
    </submittedName>
</protein>
<dbReference type="Proteomes" id="UP001595925">
    <property type="component" value="Unassembled WGS sequence"/>
</dbReference>
<dbReference type="PANTHER" id="PTHR43539">
    <property type="entry name" value="FLAVIN-BINDING MONOOXYGENASE-LIKE PROTEIN (AFU_ORTHOLOGUE AFUA_4G09220)"/>
    <property type="match status" value="1"/>
</dbReference>
<name>A0ABD5QE67_9EURY</name>
<evidence type="ECO:0000313" key="2">
    <source>
        <dbReference type="EMBL" id="MFC4987369.1"/>
    </source>
</evidence>
<dbReference type="InterPro" id="IPR050982">
    <property type="entry name" value="Auxin_biosynth/cation_transpt"/>
</dbReference>
<dbReference type="Gene3D" id="3.50.50.60">
    <property type="entry name" value="FAD/NAD(P)-binding domain"/>
    <property type="match status" value="1"/>
</dbReference>
<dbReference type="PRINTS" id="PR00469">
    <property type="entry name" value="PNDRDTASEII"/>
</dbReference>
<dbReference type="InterPro" id="IPR036188">
    <property type="entry name" value="FAD/NAD-bd_sf"/>
</dbReference>
<dbReference type="RefSeq" id="WP_224830112.1">
    <property type="nucleotide sequence ID" value="NZ_JAIVEF010000038.1"/>
</dbReference>
<dbReference type="EMBL" id="JBHSJG010000023">
    <property type="protein sequence ID" value="MFC4987369.1"/>
    <property type="molecule type" value="Genomic_DNA"/>
</dbReference>
<dbReference type="GO" id="GO:0004497">
    <property type="term" value="F:monooxygenase activity"/>
    <property type="evidence" value="ECO:0007669"/>
    <property type="project" value="UniProtKB-KW"/>
</dbReference>
<sequence length="377" mass="42047">MSNSNHHFETVVIGGGQAGLALGYYLAQYDHDFIILDASERVGDAWRTRWDSLRLFTLAKNSRLPGMSFPAPDDHFPTKDEMADYLEAYAERFDLPIRLDTTVNTICQNDDRYVLDTDSQPVEAERVVVATGPYHYPNIPKFAESLDPAITQLHSSSYRNPDQFSHGDVLVVGTGNSGGEIVVEIASTSRRTYLSGRDVGDIPLPLTIFGNRVVNWIFSWLTGTVLTTDTWAGRTLKERFQGGGDPRIRVSATDIRRAGVEWVPRVEGVTDGTPRLDDRRVLDVDGIVWATGFRPDYSWIELPGLSLDEDGYPVHNRGVVEGEPGLYFVGLPFQYTPVSALVRGVGRDARYIAERLLAAGDNEPRTRSHQNVSRMED</sequence>
<evidence type="ECO:0000313" key="3">
    <source>
        <dbReference type="Proteomes" id="UP001595925"/>
    </source>
</evidence>
<dbReference type="SUPFAM" id="SSF51905">
    <property type="entry name" value="FAD/NAD(P)-binding domain"/>
    <property type="match status" value="1"/>
</dbReference>
<dbReference type="AlphaFoldDB" id="A0ABD5QE67"/>
<dbReference type="EC" id="1.14.13.-" evidence="2"/>
<keyword evidence="1 2" id="KW-0560">Oxidoreductase</keyword>
<keyword evidence="2" id="KW-0503">Monooxygenase</keyword>
<dbReference type="PRINTS" id="PR00368">
    <property type="entry name" value="FADPNR"/>
</dbReference>
<proteinExistence type="predicted"/>